<dbReference type="Proteomes" id="UP000015106">
    <property type="component" value="Chromosome 3"/>
</dbReference>
<feature type="signal peptide" evidence="2">
    <location>
        <begin position="1"/>
        <end position="33"/>
    </location>
</feature>
<organism evidence="3 4">
    <name type="scientific">Triticum urartu</name>
    <name type="common">Red wild einkorn</name>
    <name type="synonym">Crithodium urartu</name>
    <dbReference type="NCBI Taxonomy" id="4572"/>
    <lineage>
        <taxon>Eukaryota</taxon>
        <taxon>Viridiplantae</taxon>
        <taxon>Streptophyta</taxon>
        <taxon>Embryophyta</taxon>
        <taxon>Tracheophyta</taxon>
        <taxon>Spermatophyta</taxon>
        <taxon>Magnoliopsida</taxon>
        <taxon>Liliopsida</taxon>
        <taxon>Poales</taxon>
        <taxon>Poaceae</taxon>
        <taxon>BOP clade</taxon>
        <taxon>Pooideae</taxon>
        <taxon>Triticodae</taxon>
        <taxon>Triticeae</taxon>
        <taxon>Triticinae</taxon>
        <taxon>Triticum</taxon>
    </lineage>
</organism>
<sequence>MGCTGLAGHWVVLVKIRLRAVFLLGSSIGRSAARQRWLHPTASASVRAGVLVAPRRHRPRQLQDAARGPQHGTGVPAVGLPLLVPGGRCRRRRRIPGTGRGPQRQHGRRWARVVVAGFPLSSSRRWGFHRAGARAAVHLAQDELVRGAFFFTMVEADLNHDPSRPDAPDTLAFLLGHEGEELSPSDRMVAVENRLHAGLRVPAPLPGAHRARPPLAVGALGRQEGEEVPGLLAVACHRRGVLPGEGARAGGVDVDIVRELARVLAGGDTRGEVGLDEHLVRRVRSEVRALRRGNRRDPGKLSSSKGLGTGNPRRSGGRRRANHSAASAGRTLLGVGLLHGQGT</sequence>
<evidence type="ECO:0000313" key="3">
    <source>
        <dbReference type="EnsemblPlants" id="TuG1812G0300003150.01.T01.cds344603"/>
    </source>
</evidence>
<reference evidence="3" key="3">
    <citation type="submission" date="2022-06" db="UniProtKB">
        <authorList>
            <consortium name="EnsemblPlants"/>
        </authorList>
    </citation>
    <scope>IDENTIFICATION</scope>
</reference>
<dbReference type="EnsemblPlants" id="TuG1812G0300003150.01.T01">
    <property type="protein sequence ID" value="TuG1812G0300003150.01.T01.cds344603"/>
    <property type="gene ID" value="TuG1812G0300003150.01"/>
</dbReference>
<reference evidence="4" key="1">
    <citation type="journal article" date="2013" name="Nature">
        <title>Draft genome of the wheat A-genome progenitor Triticum urartu.</title>
        <authorList>
            <person name="Ling H.Q."/>
            <person name="Zhao S."/>
            <person name="Liu D."/>
            <person name="Wang J."/>
            <person name="Sun H."/>
            <person name="Zhang C."/>
            <person name="Fan H."/>
            <person name="Li D."/>
            <person name="Dong L."/>
            <person name="Tao Y."/>
            <person name="Gao C."/>
            <person name="Wu H."/>
            <person name="Li Y."/>
            <person name="Cui Y."/>
            <person name="Guo X."/>
            <person name="Zheng S."/>
            <person name="Wang B."/>
            <person name="Yu K."/>
            <person name="Liang Q."/>
            <person name="Yang W."/>
            <person name="Lou X."/>
            <person name="Chen J."/>
            <person name="Feng M."/>
            <person name="Jian J."/>
            <person name="Zhang X."/>
            <person name="Luo G."/>
            <person name="Jiang Y."/>
            <person name="Liu J."/>
            <person name="Wang Z."/>
            <person name="Sha Y."/>
            <person name="Zhang B."/>
            <person name="Wu H."/>
            <person name="Tang D."/>
            <person name="Shen Q."/>
            <person name="Xue P."/>
            <person name="Zou S."/>
            <person name="Wang X."/>
            <person name="Liu X."/>
            <person name="Wang F."/>
            <person name="Yang Y."/>
            <person name="An X."/>
            <person name="Dong Z."/>
            <person name="Zhang K."/>
            <person name="Zhang X."/>
            <person name="Luo M.C."/>
            <person name="Dvorak J."/>
            <person name="Tong Y."/>
            <person name="Wang J."/>
            <person name="Yang H."/>
            <person name="Li Z."/>
            <person name="Wang D."/>
            <person name="Zhang A."/>
            <person name="Wang J."/>
        </authorList>
    </citation>
    <scope>NUCLEOTIDE SEQUENCE</scope>
    <source>
        <strain evidence="4">cv. G1812</strain>
    </source>
</reference>
<proteinExistence type="predicted"/>
<feature type="region of interest" description="Disordered" evidence="1">
    <location>
        <begin position="290"/>
        <end position="343"/>
    </location>
</feature>
<feature type="chain" id="PRO_5035767103" evidence="2">
    <location>
        <begin position="34"/>
        <end position="343"/>
    </location>
</feature>
<protein>
    <submittedName>
        <fullName evidence="3">Uncharacterized protein</fullName>
    </submittedName>
</protein>
<dbReference type="AlphaFoldDB" id="A0A8R7TXJ8"/>
<name>A0A8R7TXJ8_TRIUA</name>
<evidence type="ECO:0000256" key="1">
    <source>
        <dbReference type="SAM" id="MobiDB-lite"/>
    </source>
</evidence>
<keyword evidence="2" id="KW-0732">Signal</keyword>
<accession>A0A8R7TXJ8</accession>
<feature type="compositionally biased region" description="Basic and acidic residues" evidence="1">
    <location>
        <begin position="290"/>
        <end position="299"/>
    </location>
</feature>
<evidence type="ECO:0000256" key="2">
    <source>
        <dbReference type="SAM" id="SignalP"/>
    </source>
</evidence>
<keyword evidence="4" id="KW-1185">Reference proteome</keyword>
<evidence type="ECO:0000313" key="4">
    <source>
        <dbReference type="Proteomes" id="UP000015106"/>
    </source>
</evidence>
<dbReference type="Gramene" id="TuG1812G0300003150.01.T01">
    <property type="protein sequence ID" value="TuG1812G0300003150.01.T01.cds344603"/>
    <property type="gene ID" value="TuG1812G0300003150.01"/>
</dbReference>
<reference evidence="3" key="2">
    <citation type="submission" date="2018-03" db="EMBL/GenBank/DDBJ databases">
        <title>The Triticum urartu genome reveals the dynamic nature of wheat genome evolution.</title>
        <authorList>
            <person name="Ling H."/>
            <person name="Ma B."/>
            <person name="Shi X."/>
            <person name="Liu H."/>
            <person name="Dong L."/>
            <person name="Sun H."/>
            <person name="Cao Y."/>
            <person name="Gao Q."/>
            <person name="Zheng S."/>
            <person name="Li Y."/>
            <person name="Yu Y."/>
            <person name="Du H."/>
            <person name="Qi M."/>
            <person name="Li Y."/>
            <person name="Yu H."/>
            <person name="Cui Y."/>
            <person name="Wang N."/>
            <person name="Chen C."/>
            <person name="Wu H."/>
            <person name="Zhao Y."/>
            <person name="Zhang J."/>
            <person name="Li Y."/>
            <person name="Zhou W."/>
            <person name="Zhang B."/>
            <person name="Hu W."/>
            <person name="Eijk M."/>
            <person name="Tang J."/>
            <person name="Witsenboer H."/>
            <person name="Zhao S."/>
            <person name="Li Z."/>
            <person name="Zhang A."/>
            <person name="Wang D."/>
            <person name="Liang C."/>
        </authorList>
    </citation>
    <scope>NUCLEOTIDE SEQUENCE [LARGE SCALE GENOMIC DNA]</scope>
    <source>
        <strain evidence="3">cv. G1812</strain>
    </source>
</reference>